<reference evidence="2 3" key="1">
    <citation type="submission" date="2016-08" db="EMBL/GenBank/DDBJ databases">
        <authorList>
            <person name="Seilhamer J.J."/>
        </authorList>
    </citation>
    <scope>NUCLEOTIDE SEQUENCE [LARGE SCALE GENOMIC DNA]</scope>
    <source>
        <strain evidence="2">ING2-E5A</strain>
    </source>
</reference>
<dbReference type="AlphaFoldDB" id="A0A1G4G3S7"/>
<evidence type="ECO:0000313" key="3">
    <source>
        <dbReference type="Proteomes" id="UP000178485"/>
    </source>
</evidence>
<dbReference type="PANTHER" id="PTHR32440">
    <property type="entry name" value="PHOSPHATASE DCR2-RELATED-RELATED"/>
    <property type="match status" value="1"/>
</dbReference>
<dbReference type="KEGG" id="pmuc:ING2E5A_0344"/>
<organism evidence="2 3">
    <name type="scientific">Petrimonas mucosa</name>
    <dbReference type="NCBI Taxonomy" id="1642646"/>
    <lineage>
        <taxon>Bacteria</taxon>
        <taxon>Pseudomonadati</taxon>
        <taxon>Bacteroidota</taxon>
        <taxon>Bacteroidia</taxon>
        <taxon>Bacteroidales</taxon>
        <taxon>Dysgonomonadaceae</taxon>
        <taxon>Petrimonas</taxon>
    </lineage>
</organism>
<accession>A0A1G4G3S7</accession>
<dbReference type="CDD" id="cd07383">
    <property type="entry name" value="MPP_Dcr2"/>
    <property type="match status" value="1"/>
</dbReference>
<dbReference type="Proteomes" id="UP000178485">
    <property type="component" value="Chromosome i"/>
</dbReference>
<dbReference type="SUPFAM" id="SSF56300">
    <property type="entry name" value="Metallo-dependent phosphatases"/>
    <property type="match status" value="1"/>
</dbReference>
<evidence type="ECO:0000313" key="2">
    <source>
        <dbReference type="EMBL" id="SCM55417.1"/>
    </source>
</evidence>
<dbReference type="Pfam" id="PF00149">
    <property type="entry name" value="Metallophos"/>
    <property type="match status" value="1"/>
</dbReference>
<protein>
    <submittedName>
        <fullName evidence="2">Phosphatase</fullName>
        <ecNumber evidence="2">3.1.-.-</ecNumber>
    </submittedName>
</protein>
<dbReference type="PANTHER" id="PTHR32440:SF11">
    <property type="entry name" value="METALLOPHOSPHOESTERASE DOMAIN-CONTAINING PROTEIN"/>
    <property type="match status" value="1"/>
</dbReference>
<dbReference type="STRING" id="1642646.ING2E5A_0344"/>
<evidence type="ECO:0000259" key="1">
    <source>
        <dbReference type="Pfam" id="PF00149"/>
    </source>
</evidence>
<dbReference type="GO" id="GO:0005737">
    <property type="term" value="C:cytoplasm"/>
    <property type="evidence" value="ECO:0007669"/>
    <property type="project" value="TreeGrafter"/>
</dbReference>
<dbReference type="EMBL" id="LT608328">
    <property type="protein sequence ID" value="SCM55417.1"/>
    <property type="molecule type" value="Genomic_DNA"/>
</dbReference>
<gene>
    <name evidence="2" type="ORF">ING2E5A_0344</name>
</gene>
<dbReference type="InterPro" id="IPR004843">
    <property type="entry name" value="Calcineurin-like_PHP"/>
</dbReference>
<dbReference type="Gene3D" id="3.60.21.10">
    <property type="match status" value="1"/>
</dbReference>
<feature type="domain" description="Calcineurin-like phosphoesterase" evidence="1">
    <location>
        <begin position="44"/>
        <end position="281"/>
    </location>
</feature>
<dbReference type="EC" id="3.1.-.-" evidence="2"/>
<dbReference type="GO" id="GO:0016788">
    <property type="term" value="F:hydrolase activity, acting on ester bonds"/>
    <property type="evidence" value="ECO:0007669"/>
    <property type="project" value="TreeGrafter"/>
</dbReference>
<sequence length="356" mass="39924">MAGTLGLAPSAAPSKILSPCIMVGEQNEFNATGRKLSFNREGKFKIVQFTDIHAIEKKGETDHAYDIMNRILDIEMPDLVIYTGDVVTTDQNPKAIWEKVANIPTSRGIPFAVALGNHDSDGRVPRDKIYEIVTGLKGCLNTPKKESIEEVYGYSNQVIPIYKSVNPDEKANIIYLFDSNDYHNLPDIAVKDDWIRSNQIEWYLNQSKALTKENMGKPYPALAFFHIPLHEYRFAATAPGAKIMGWRLDNGEGVGAYNSGLFSAFLECGDVKGVFVGHDHDNSYVVHHQGIALAYGHFSGGLNTYHALCRGARVIELTESEEVFDTWVRLETGRYLYRITVPHTFTSNDPKYRPYP</sequence>
<proteinExistence type="predicted"/>
<dbReference type="InterPro" id="IPR029052">
    <property type="entry name" value="Metallo-depent_PP-like"/>
</dbReference>
<keyword evidence="2" id="KW-0378">Hydrolase</keyword>
<keyword evidence="3" id="KW-1185">Reference proteome</keyword>
<name>A0A1G4G3S7_9BACT</name>